<dbReference type="GO" id="GO:0005737">
    <property type="term" value="C:cytoplasm"/>
    <property type="evidence" value="ECO:0007669"/>
    <property type="project" value="UniProtKB-SubCell"/>
</dbReference>
<dbReference type="AlphaFoldDB" id="A0A936YVB4"/>
<dbReference type="Proteomes" id="UP000599109">
    <property type="component" value="Unassembled WGS sequence"/>
</dbReference>
<evidence type="ECO:0000256" key="5">
    <source>
        <dbReference type="ARBA" id="ARBA00048267"/>
    </source>
</evidence>
<evidence type="ECO:0000256" key="7">
    <source>
        <dbReference type="PROSITE-ProRule" id="PRU00050"/>
    </source>
</evidence>
<evidence type="ECO:0000313" key="12">
    <source>
        <dbReference type="Proteomes" id="UP000599109"/>
    </source>
</evidence>
<keyword evidence="12" id="KW-1185">Reference proteome</keyword>
<dbReference type="GO" id="GO:0050568">
    <property type="term" value="F:protein-glutamine glutaminase activity"/>
    <property type="evidence" value="ECO:0007669"/>
    <property type="project" value="UniProtKB-UniRule"/>
</dbReference>
<dbReference type="CDD" id="cd16432">
    <property type="entry name" value="CheB_Rec"/>
    <property type="match status" value="1"/>
</dbReference>
<feature type="domain" description="Response regulatory" evidence="9">
    <location>
        <begin position="3"/>
        <end position="120"/>
    </location>
</feature>
<keyword evidence="4 6" id="KW-0378">Hydrolase</keyword>
<dbReference type="InterPro" id="IPR001789">
    <property type="entry name" value="Sig_transdc_resp-reg_receiver"/>
</dbReference>
<dbReference type="PROSITE" id="PS50122">
    <property type="entry name" value="CHEB"/>
    <property type="match status" value="1"/>
</dbReference>
<keyword evidence="3 6" id="KW-0597">Phosphoprotein</keyword>
<dbReference type="GO" id="GO:0008984">
    <property type="term" value="F:protein-glutamate methylesterase activity"/>
    <property type="evidence" value="ECO:0007669"/>
    <property type="project" value="UniProtKB-UniRule"/>
</dbReference>
<sequence length="349" mass="37470">MIRVLVVDDSAVMRAFLGRVVASQPDMELLGASPDPLLAIDRIRRTPPDVITLDVEMPRMNGLDFLRNLMMVRPLPVIMISSLTREGAETTMKALELGAVDFVAKPASYDQLEQNAQEIADKIRAAAGAQVRRRRAMVSQPQPALKSRPAPLMPSAPAAGLRRVIGIGASTGGVEALRELLTNLPSRMPPIVIAQHMPPGFTETFARRLDTLCKIHVKQADDGEAVHEGVAYIAPGGRHLVLMRRASGYYLRVTDDPPVNRHRPSVDTLFRSIARAAGPKAIGVMLTGMGGDGADAMLEMSRAGAHNIAQDEATCVVFGMPRQAIVAGGVHEITPLPDIAGRLEALALS</sequence>
<protein>
    <recommendedName>
        <fullName evidence="6">Protein-glutamate methylesterase/protein-glutamine glutaminase</fullName>
        <ecNumber evidence="6">3.1.1.61</ecNumber>
        <ecNumber evidence="6">3.5.1.44</ecNumber>
    </recommendedName>
</protein>
<dbReference type="PROSITE" id="PS50110">
    <property type="entry name" value="RESPONSE_REGULATORY"/>
    <property type="match status" value="1"/>
</dbReference>
<evidence type="ECO:0000256" key="4">
    <source>
        <dbReference type="ARBA" id="ARBA00022801"/>
    </source>
</evidence>
<evidence type="ECO:0000256" key="1">
    <source>
        <dbReference type="ARBA" id="ARBA00022490"/>
    </source>
</evidence>
<dbReference type="SMART" id="SM00448">
    <property type="entry name" value="REC"/>
    <property type="match status" value="1"/>
</dbReference>
<evidence type="ECO:0000313" key="11">
    <source>
        <dbReference type="EMBL" id="MBL0390324.1"/>
    </source>
</evidence>
<dbReference type="EMBL" id="JAEQNE010000001">
    <property type="protein sequence ID" value="MBL0390324.1"/>
    <property type="molecule type" value="Genomic_DNA"/>
</dbReference>
<dbReference type="RefSeq" id="WP_201672930.1">
    <property type="nucleotide sequence ID" value="NZ_JAEQNE010000001.1"/>
</dbReference>
<comment type="caution">
    <text evidence="11">The sequence shown here is derived from an EMBL/GenBank/DDBJ whole genome shotgun (WGS) entry which is preliminary data.</text>
</comment>
<comment type="catalytic activity">
    <reaction evidence="5 6">
        <text>[protein]-L-glutamate 5-O-methyl ester + H2O = L-glutamyl-[protein] + methanol + H(+)</text>
        <dbReference type="Rhea" id="RHEA:23236"/>
        <dbReference type="Rhea" id="RHEA-COMP:10208"/>
        <dbReference type="Rhea" id="RHEA-COMP:10311"/>
        <dbReference type="ChEBI" id="CHEBI:15377"/>
        <dbReference type="ChEBI" id="CHEBI:15378"/>
        <dbReference type="ChEBI" id="CHEBI:17790"/>
        <dbReference type="ChEBI" id="CHEBI:29973"/>
        <dbReference type="ChEBI" id="CHEBI:82795"/>
        <dbReference type="EC" id="3.1.1.61"/>
    </reaction>
</comment>
<organism evidence="11 12">
    <name type="scientific">Ramlibacter monticola</name>
    <dbReference type="NCBI Taxonomy" id="1926872"/>
    <lineage>
        <taxon>Bacteria</taxon>
        <taxon>Pseudomonadati</taxon>
        <taxon>Pseudomonadota</taxon>
        <taxon>Betaproteobacteria</taxon>
        <taxon>Burkholderiales</taxon>
        <taxon>Comamonadaceae</taxon>
        <taxon>Ramlibacter</taxon>
    </lineage>
</organism>
<dbReference type="PIRSF" id="PIRSF000876">
    <property type="entry name" value="RR_chemtxs_CheB"/>
    <property type="match status" value="1"/>
</dbReference>
<dbReference type="SUPFAM" id="SSF52738">
    <property type="entry name" value="Methylesterase CheB, C-terminal domain"/>
    <property type="match status" value="1"/>
</dbReference>
<feature type="domain" description="CheB-type methylesterase" evidence="10">
    <location>
        <begin position="157"/>
        <end position="349"/>
    </location>
</feature>
<evidence type="ECO:0000256" key="8">
    <source>
        <dbReference type="PROSITE-ProRule" id="PRU00169"/>
    </source>
</evidence>
<comment type="similarity">
    <text evidence="6">Belongs to the CheB family.</text>
</comment>
<dbReference type="InterPro" id="IPR011006">
    <property type="entry name" value="CheY-like_superfamily"/>
</dbReference>
<dbReference type="SUPFAM" id="SSF52172">
    <property type="entry name" value="CheY-like"/>
    <property type="match status" value="1"/>
</dbReference>
<comment type="catalytic activity">
    <reaction evidence="6">
        <text>L-glutaminyl-[protein] + H2O = L-glutamyl-[protein] + NH4(+)</text>
        <dbReference type="Rhea" id="RHEA:16441"/>
        <dbReference type="Rhea" id="RHEA-COMP:10207"/>
        <dbReference type="Rhea" id="RHEA-COMP:10208"/>
        <dbReference type="ChEBI" id="CHEBI:15377"/>
        <dbReference type="ChEBI" id="CHEBI:28938"/>
        <dbReference type="ChEBI" id="CHEBI:29973"/>
        <dbReference type="ChEBI" id="CHEBI:30011"/>
        <dbReference type="EC" id="3.5.1.44"/>
    </reaction>
</comment>
<keyword evidence="1 6" id="KW-0963">Cytoplasm</keyword>
<dbReference type="GO" id="GO:0006935">
    <property type="term" value="P:chemotaxis"/>
    <property type="evidence" value="ECO:0007669"/>
    <property type="project" value="UniProtKB-UniRule"/>
</dbReference>
<dbReference type="InterPro" id="IPR008248">
    <property type="entry name" value="CheB-like"/>
</dbReference>
<feature type="modified residue" description="4-aspartylphosphate" evidence="6 8">
    <location>
        <position position="54"/>
    </location>
</feature>
<dbReference type="InterPro" id="IPR000673">
    <property type="entry name" value="Sig_transdc_resp-reg_Me-estase"/>
</dbReference>
<keyword evidence="2 6" id="KW-0145">Chemotaxis</keyword>
<dbReference type="Gene3D" id="3.40.50.2300">
    <property type="match status" value="1"/>
</dbReference>
<evidence type="ECO:0000259" key="9">
    <source>
        <dbReference type="PROSITE" id="PS50110"/>
    </source>
</evidence>
<feature type="active site" evidence="6 7">
    <location>
        <position position="170"/>
    </location>
</feature>
<comment type="function">
    <text evidence="6">Involved in chemotaxis. Part of a chemotaxis signal transduction system that modulates chemotaxis in response to various stimuli. Catalyzes the demethylation of specific methylglutamate residues introduced into the chemoreceptors (methyl-accepting chemotaxis proteins or MCP) by CheR. Also mediates the irreversible deamidation of specific glutamine residues to glutamic acid.</text>
</comment>
<reference evidence="11 12" key="1">
    <citation type="journal article" date="2017" name="Int. J. Syst. Evol. Microbiol.">
        <title>Ramlibacter monticola sp. nov., isolated from forest soil.</title>
        <authorList>
            <person name="Chaudhary D.K."/>
            <person name="Kim J."/>
        </authorList>
    </citation>
    <scope>NUCLEOTIDE SEQUENCE [LARGE SCALE GENOMIC DNA]</scope>
    <source>
        <strain evidence="11 12">KACC 19175</strain>
    </source>
</reference>
<dbReference type="Pfam" id="PF01339">
    <property type="entry name" value="CheB_methylest"/>
    <property type="match status" value="1"/>
</dbReference>
<dbReference type="NCBIfam" id="NF001965">
    <property type="entry name" value="PRK00742.1"/>
    <property type="match status" value="1"/>
</dbReference>
<dbReference type="EC" id="3.5.1.44" evidence="6"/>
<dbReference type="InterPro" id="IPR035909">
    <property type="entry name" value="CheB_C"/>
</dbReference>
<comment type="PTM">
    <text evidence="6">Phosphorylated by CheA. Phosphorylation of the N-terminal regulatory domain activates the methylesterase activity.</text>
</comment>
<dbReference type="NCBIfam" id="NF009206">
    <property type="entry name" value="PRK12555.1"/>
    <property type="match status" value="1"/>
</dbReference>
<evidence type="ECO:0000256" key="6">
    <source>
        <dbReference type="HAMAP-Rule" id="MF_00099"/>
    </source>
</evidence>
<name>A0A936YVB4_9BURK</name>
<feature type="active site" evidence="6 7">
    <location>
        <position position="196"/>
    </location>
</feature>
<dbReference type="PANTHER" id="PTHR42872:SF6">
    <property type="entry name" value="PROTEIN-GLUTAMATE METHYLESTERASE_PROTEIN-GLUTAMINE GLUTAMINASE"/>
    <property type="match status" value="1"/>
</dbReference>
<dbReference type="GO" id="GO:0000156">
    <property type="term" value="F:phosphorelay response regulator activity"/>
    <property type="evidence" value="ECO:0007669"/>
    <property type="project" value="InterPro"/>
</dbReference>
<dbReference type="EC" id="3.1.1.61" evidence="6"/>
<gene>
    <name evidence="6" type="primary">cheB</name>
    <name evidence="11" type="ORF">JJ685_04145</name>
</gene>
<accession>A0A936YVB4</accession>
<dbReference type="CDD" id="cd17541">
    <property type="entry name" value="REC_CheB-like"/>
    <property type="match status" value="1"/>
</dbReference>
<comment type="subcellular location">
    <subcellularLocation>
        <location evidence="6">Cytoplasm</location>
    </subcellularLocation>
</comment>
<feature type="active site" evidence="6 7">
    <location>
        <position position="292"/>
    </location>
</feature>
<evidence type="ECO:0000256" key="2">
    <source>
        <dbReference type="ARBA" id="ARBA00022500"/>
    </source>
</evidence>
<dbReference type="PANTHER" id="PTHR42872">
    <property type="entry name" value="PROTEIN-GLUTAMATE METHYLESTERASE/PROTEIN-GLUTAMINE GLUTAMINASE"/>
    <property type="match status" value="1"/>
</dbReference>
<comment type="domain">
    <text evidence="6">Contains a C-terminal catalytic domain, and an N-terminal region which modulates catalytic activity.</text>
</comment>
<dbReference type="Gene3D" id="3.40.50.180">
    <property type="entry name" value="Methylesterase CheB, C-terminal domain"/>
    <property type="match status" value="1"/>
</dbReference>
<proteinExistence type="inferred from homology"/>
<dbReference type="Pfam" id="PF00072">
    <property type="entry name" value="Response_reg"/>
    <property type="match status" value="1"/>
</dbReference>
<evidence type="ECO:0000259" key="10">
    <source>
        <dbReference type="PROSITE" id="PS50122"/>
    </source>
</evidence>
<dbReference type="HAMAP" id="MF_00099">
    <property type="entry name" value="CheB_chemtxs"/>
    <property type="match status" value="1"/>
</dbReference>
<evidence type="ECO:0000256" key="3">
    <source>
        <dbReference type="ARBA" id="ARBA00022553"/>
    </source>
</evidence>